<proteinExistence type="predicted"/>
<gene>
    <name evidence="2" type="ORF">AVEN_56960_1</name>
</gene>
<keyword evidence="3" id="KW-1185">Reference proteome</keyword>
<accession>A0A4Y2JWM1</accession>
<feature type="compositionally biased region" description="Polar residues" evidence="1">
    <location>
        <begin position="96"/>
        <end position="106"/>
    </location>
</feature>
<dbReference type="OrthoDB" id="8063408at2759"/>
<evidence type="ECO:0000313" key="2">
    <source>
        <dbReference type="EMBL" id="GBM93626.1"/>
    </source>
</evidence>
<sequence length="106" mass="12162">MPFAVPMAWRKPSNYFRDCYFCITNTEGYLKKKNQKIDYPNIPSTLRPAPHGEGLPRPTPSLSWKDIIILQMSDIEDPFDGNIDIAGNISDPTFRPETSSQPYFIH</sequence>
<comment type="caution">
    <text evidence="2">The sequence shown here is derived from an EMBL/GenBank/DDBJ whole genome shotgun (WGS) entry which is preliminary data.</text>
</comment>
<protein>
    <submittedName>
        <fullName evidence="2">Uncharacterized protein</fullName>
    </submittedName>
</protein>
<name>A0A4Y2JWM1_ARAVE</name>
<dbReference type="EMBL" id="BGPR01003890">
    <property type="protein sequence ID" value="GBM93626.1"/>
    <property type="molecule type" value="Genomic_DNA"/>
</dbReference>
<evidence type="ECO:0000313" key="3">
    <source>
        <dbReference type="Proteomes" id="UP000499080"/>
    </source>
</evidence>
<dbReference type="Proteomes" id="UP000499080">
    <property type="component" value="Unassembled WGS sequence"/>
</dbReference>
<organism evidence="2 3">
    <name type="scientific">Araneus ventricosus</name>
    <name type="common">Orbweaver spider</name>
    <name type="synonym">Epeira ventricosa</name>
    <dbReference type="NCBI Taxonomy" id="182803"/>
    <lineage>
        <taxon>Eukaryota</taxon>
        <taxon>Metazoa</taxon>
        <taxon>Ecdysozoa</taxon>
        <taxon>Arthropoda</taxon>
        <taxon>Chelicerata</taxon>
        <taxon>Arachnida</taxon>
        <taxon>Araneae</taxon>
        <taxon>Araneomorphae</taxon>
        <taxon>Entelegynae</taxon>
        <taxon>Araneoidea</taxon>
        <taxon>Araneidae</taxon>
        <taxon>Araneus</taxon>
    </lineage>
</organism>
<feature type="region of interest" description="Disordered" evidence="1">
    <location>
        <begin position="87"/>
        <end position="106"/>
    </location>
</feature>
<reference evidence="2 3" key="1">
    <citation type="journal article" date="2019" name="Sci. Rep.">
        <title>Orb-weaving spider Araneus ventricosus genome elucidates the spidroin gene catalogue.</title>
        <authorList>
            <person name="Kono N."/>
            <person name="Nakamura H."/>
            <person name="Ohtoshi R."/>
            <person name="Moran D.A.P."/>
            <person name="Shinohara A."/>
            <person name="Yoshida Y."/>
            <person name="Fujiwara M."/>
            <person name="Mori M."/>
            <person name="Tomita M."/>
            <person name="Arakawa K."/>
        </authorList>
    </citation>
    <scope>NUCLEOTIDE SEQUENCE [LARGE SCALE GENOMIC DNA]</scope>
</reference>
<evidence type="ECO:0000256" key="1">
    <source>
        <dbReference type="SAM" id="MobiDB-lite"/>
    </source>
</evidence>
<dbReference type="AlphaFoldDB" id="A0A4Y2JWM1"/>